<feature type="domain" description="Non-reducing end beta-L-arabinofuranosidase-like GH127 middle" evidence="2">
    <location>
        <begin position="442"/>
        <end position="511"/>
    </location>
</feature>
<dbReference type="PANTHER" id="PTHR31151:SF0">
    <property type="entry name" value="PROLINE-TRNA LIGASE (DUF1680)"/>
    <property type="match status" value="1"/>
</dbReference>
<dbReference type="GeneID" id="71999321"/>
<proteinExistence type="predicted"/>
<reference evidence="3 4" key="1">
    <citation type="journal article" date="2021" name="Environ. Microbiol.">
        <title>Gene family expansions and transcriptome signatures uncover fungal adaptations to wood decay.</title>
        <authorList>
            <person name="Hage H."/>
            <person name="Miyauchi S."/>
            <person name="Viragh M."/>
            <person name="Drula E."/>
            <person name="Min B."/>
            <person name="Chaduli D."/>
            <person name="Navarro D."/>
            <person name="Favel A."/>
            <person name="Norest M."/>
            <person name="Lesage-Meessen L."/>
            <person name="Balint B."/>
            <person name="Merenyi Z."/>
            <person name="de Eugenio L."/>
            <person name="Morin E."/>
            <person name="Martinez A.T."/>
            <person name="Baldrian P."/>
            <person name="Stursova M."/>
            <person name="Martinez M.J."/>
            <person name="Novotny C."/>
            <person name="Magnuson J.K."/>
            <person name="Spatafora J.W."/>
            <person name="Maurice S."/>
            <person name="Pangilinan J."/>
            <person name="Andreopoulos W."/>
            <person name="LaButti K."/>
            <person name="Hundley H."/>
            <person name="Na H."/>
            <person name="Kuo A."/>
            <person name="Barry K."/>
            <person name="Lipzen A."/>
            <person name="Henrissat B."/>
            <person name="Riley R."/>
            <person name="Ahrendt S."/>
            <person name="Nagy L.G."/>
            <person name="Grigoriev I.V."/>
            <person name="Martin F."/>
            <person name="Rosso M.N."/>
        </authorList>
    </citation>
    <scope>NUCLEOTIDE SEQUENCE [LARGE SCALE GENOMIC DNA]</scope>
    <source>
        <strain evidence="3 4">CIRM-BRFM 1785</strain>
    </source>
</reference>
<evidence type="ECO:0000259" key="2">
    <source>
        <dbReference type="Pfam" id="PF20736"/>
    </source>
</evidence>
<dbReference type="SUPFAM" id="SSF48208">
    <property type="entry name" value="Six-hairpin glycosidases"/>
    <property type="match status" value="1"/>
</dbReference>
<dbReference type="InterPro" id="IPR008928">
    <property type="entry name" value="6-hairpin_glycosidase_sf"/>
</dbReference>
<gene>
    <name evidence="3" type="ORF">C8Q71DRAFT_444660</name>
</gene>
<evidence type="ECO:0000259" key="1">
    <source>
        <dbReference type="Pfam" id="PF07944"/>
    </source>
</evidence>
<evidence type="ECO:0008006" key="5">
    <source>
        <dbReference type="Google" id="ProtNLM"/>
    </source>
</evidence>
<dbReference type="Pfam" id="PF20736">
    <property type="entry name" value="Glyco_hydro127M"/>
    <property type="match status" value="1"/>
</dbReference>
<sequence length="706" mass="78276">MHFGNLLAQVPLLGWFTPGIEDVHNVGTTYNQLLDPVYTRLPTGVVKPHGWGTNMAQVLAHGLASEQPLWYSYVKDSIWQGGMLEYSEMQEAAPYWFNSWVALAYQLRNDTLIGYTENFLDHVLASRHPSGNFGPDPFNTSLPVLLWPRYLVMLGLIQHAEADPARKQEICDLMHAFVPYATKRFADGDIGDEDLGGQYGFQVVRWEELVLVLQWLYDNDPRGKEQQLVALMRAAQTQGFSWKRDFYVDNGTFPRLAVLPAEDTQERHGVNIAESLKSEALVWRVTGDPSDIASTYARIEMLWKYHGRPQGIFSTDEHLGGLHPSRGTELCASVEAMFSLEYMYAILGEPAWADLTEKIAYNAVPAQSTPDLRAHQYLHQTNQIAVANRTGPTPWTTDGPYSNVLGMEPEFPCCTVNHAQAWPKFWANSFLLARRGRELVHALLGPAKLSVELEGGAHVNVTVDTLYPFGETLTYTISASAPFTFHIRIPGWAKAASSISINDQPASALTHDPKTALQTVSVPASNTTIRLYLDMQIEVEERSNGSVAVHRGPLFYAVDLAYNETLTPARRASGPLQLLNRLPGVPDSDLQLYDNHTHDHTLVATTPWNLGIDPSTLTLHSAPTDVLPHYVWATGAQPQWLTAAGCEVAWPLADGGADADWPPHSPVECVGDVREVVLRPFGGTRLRMGEVPTVQIHLNDVHGSGQ</sequence>
<evidence type="ECO:0000313" key="4">
    <source>
        <dbReference type="Proteomes" id="UP000814176"/>
    </source>
</evidence>
<feature type="domain" description="Non-reducing end beta-L-arabinofuranosidase-like GH127 catalytic" evidence="1">
    <location>
        <begin position="328"/>
        <end position="425"/>
    </location>
</feature>
<evidence type="ECO:0000313" key="3">
    <source>
        <dbReference type="EMBL" id="KAH9829254.1"/>
    </source>
</evidence>
<dbReference type="EMBL" id="JADCUA010000041">
    <property type="protein sequence ID" value="KAH9829254.1"/>
    <property type="molecule type" value="Genomic_DNA"/>
</dbReference>
<keyword evidence="4" id="KW-1185">Reference proteome</keyword>
<dbReference type="RefSeq" id="XP_047772748.1">
    <property type="nucleotide sequence ID" value="XM_047918589.1"/>
</dbReference>
<dbReference type="Proteomes" id="UP000814176">
    <property type="component" value="Unassembled WGS sequence"/>
</dbReference>
<protein>
    <recommendedName>
        <fullName evidence="5">Beta-L-arabinofuranosidase (Glycosyl hydrolase family 127)</fullName>
    </recommendedName>
</protein>
<name>A0ABQ8JYC4_9APHY</name>
<accession>A0ABQ8JYC4</accession>
<organism evidence="3 4">
    <name type="scientific">Rhodofomes roseus</name>
    <dbReference type="NCBI Taxonomy" id="34475"/>
    <lineage>
        <taxon>Eukaryota</taxon>
        <taxon>Fungi</taxon>
        <taxon>Dikarya</taxon>
        <taxon>Basidiomycota</taxon>
        <taxon>Agaricomycotina</taxon>
        <taxon>Agaricomycetes</taxon>
        <taxon>Polyporales</taxon>
        <taxon>Rhodofomes</taxon>
    </lineage>
</organism>
<dbReference type="InterPro" id="IPR012878">
    <property type="entry name" value="Beta-AFase-like_GH127_cat"/>
</dbReference>
<dbReference type="PANTHER" id="PTHR31151">
    <property type="entry name" value="PROLINE-TRNA LIGASE (DUF1680)"/>
    <property type="match status" value="1"/>
</dbReference>
<dbReference type="Pfam" id="PF07944">
    <property type="entry name" value="Beta-AFase-like_GH127_cat"/>
    <property type="match status" value="1"/>
</dbReference>
<dbReference type="InterPro" id="IPR049046">
    <property type="entry name" value="Beta-AFase-like_GH127_middle"/>
</dbReference>
<comment type="caution">
    <text evidence="3">The sequence shown here is derived from an EMBL/GenBank/DDBJ whole genome shotgun (WGS) entry which is preliminary data.</text>
</comment>